<feature type="compositionally biased region" description="Low complexity" evidence="1">
    <location>
        <begin position="119"/>
        <end position="140"/>
    </location>
</feature>
<dbReference type="InterPro" id="IPR001849">
    <property type="entry name" value="PH_domain"/>
</dbReference>
<evidence type="ECO:0000259" key="2">
    <source>
        <dbReference type="PROSITE" id="PS50003"/>
    </source>
</evidence>
<dbReference type="KEGG" id="bfu:BCIN_02g04700"/>
<proteinExistence type="predicted"/>
<dbReference type="RefSeq" id="XP_024547095.1">
    <property type="nucleotide sequence ID" value="XM_024691325.1"/>
</dbReference>
<reference evidence="3 4" key="1">
    <citation type="journal article" date="2011" name="PLoS Genet.">
        <title>Genomic analysis of the necrotrophic fungal pathogens Sclerotinia sclerotiorum and Botrytis cinerea.</title>
        <authorList>
            <person name="Amselem J."/>
            <person name="Cuomo C.A."/>
            <person name="van Kan J.A."/>
            <person name="Viaud M."/>
            <person name="Benito E.P."/>
            <person name="Couloux A."/>
            <person name="Coutinho P.M."/>
            <person name="de Vries R.P."/>
            <person name="Dyer P.S."/>
            <person name="Fillinger S."/>
            <person name="Fournier E."/>
            <person name="Gout L."/>
            <person name="Hahn M."/>
            <person name="Kohn L."/>
            <person name="Lapalu N."/>
            <person name="Plummer K.M."/>
            <person name="Pradier J.M."/>
            <person name="Quevillon E."/>
            <person name="Sharon A."/>
            <person name="Simon A."/>
            <person name="ten Have A."/>
            <person name="Tudzynski B."/>
            <person name="Tudzynski P."/>
            <person name="Wincker P."/>
            <person name="Andrew M."/>
            <person name="Anthouard V."/>
            <person name="Beever R.E."/>
            <person name="Beffa R."/>
            <person name="Benoit I."/>
            <person name="Bouzid O."/>
            <person name="Brault B."/>
            <person name="Chen Z."/>
            <person name="Choquer M."/>
            <person name="Collemare J."/>
            <person name="Cotton P."/>
            <person name="Danchin E.G."/>
            <person name="Da Silva C."/>
            <person name="Gautier A."/>
            <person name="Giraud C."/>
            <person name="Giraud T."/>
            <person name="Gonzalez C."/>
            <person name="Grossetete S."/>
            <person name="Guldener U."/>
            <person name="Henrissat B."/>
            <person name="Howlett B.J."/>
            <person name="Kodira C."/>
            <person name="Kretschmer M."/>
            <person name="Lappartient A."/>
            <person name="Leroch M."/>
            <person name="Levis C."/>
            <person name="Mauceli E."/>
            <person name="Neuveglise C."/>
            <person name="Oeser B."/>
            <person name="Pearson M."/>
            <person name="Poulain J."/>
            <person name="Poussereau N."/>
            <person name="Quesneville H."/>
            <person name="Rascle C."/>
            <person name="Schumacher J."/>
            <person name="Segurens B."/>
            <person name="Sexton A."/>
            <person name="Silva E."/>
            <person name="Sirven C."/>
            <person name="Soanes D.M."/>
            <person name="Talbot N.J."/>
            <person name="Templeton M."/>
            <person name="Yandava C."/>
            <person name="Yarden O."/>
            <person name="Zeng Q."/>
            <person name="Rollins J.A."/>
            <person name="Lebrun M.H."/>
            <person name="Dickman M."/>
        </authorList>
    </citation>
    <scope>NUCLEOTIDE SEQUENCE [LARGE SCALE GENOMIC DNA]</scope>
    <source>
        <strain evidence="3 4">B05.10</strain>
    </source>
</reference>
<reference evidence="3 4" key="2">
    <citation type="journal article" date="2012" name="Eukaryot. Cell">
        <title>Genome update of Botrytis cinerea strains B05.10 and T4.</title>
        <authorList>
            <person name="Staats M."/>
            <person name="van Kan J.A."/>
        </authorList>
    </citation>
    <scope>NUCLEOTIDE SEQUENCE [LARGE SCALE GENOMIC DNA]</scope>
    <source>
        <strain evidence="3 4">B05.10</strain>
    </source>
</reference>
<organism evidence="3 4">
    <name type="scientific">Botryotinia fuckeliana (strain B05.10)</name>
    <name type="common">Noble rot fungus</name>
    <name type="synonym">Botrytis cinerea</name>
    <dbReference type="NCBI Taxonomy" id="332648"/>
    <lineage>
        <taxon>Eukaryota</taxon>
        <taxon>Fungi</taxon>
        <taxon>Dikarya</taxon>
        <taxon>Ascomycota</taxon>
        <taxon>Pezizomycotina</taxon>
        <taxon>Leotiomycetes</taxon>
        <taxon>Helotiales</taxon>
        <taxon>Sclerotiniaceae</taxon>
        <taxon>Botrytis</taxon>
    </lineage>
</organism>
<dbReference type="InterPro" id="IPR011993">
    <property type="entry name" value="PH-like_dom_sf"/>
</dbReference>
<dbReference type="OrthoDB" id="1749473at2759"/>
<name>A0A384J8Z4_BOTFB</name>
<evidence type="ECO:0000313" key="3">
    <source>
        <dbReference type="EMBL" id="ATZ47158.1"/>
    </source>
</evidence>
<dbReference type="GeneID" id="5433486"/>
<dbReference type="Proteomes" id="UP000001798">
    <property type="component" value="Chromosome 2"/>
</dbReference>
<feature type="compositionally biased region" description="Polar residues" evidence="1">
    <location>
        <begin position="558"/>
        <end position="607"/>
    </location>
</feature>
<reference evidence="3 4" key="3">
    <citation type="journal article" date="2017" name="Mol. Plant Pathol.">
        <title>A gapless genome sequence of the fungus Botrytis cinerea.</title>
        <authorList>
            <person name="Van Kan J.A."/>
            <person name="Stassen J.H."/>
            <person name="Mosbach A."/>
            <person name="Van Der Lee T.A."/>
            <person name="Faino L."/>
            <person name="Farmer A.D."/>
            <person name="Papasotiriou D.G."/>
            <person name="Zhou S."/>
            <person name="Seidl M.F."/>
            <person name="Cottam E."/>
            <person name="Edel D."/>
            <person name="Hahn M."/>
            <person name="Schwartz D.C."/>
            <person name="Dietrich R.A."/>
            <person name="Widdison S."/>
            <person name="Scalliet G."/>
        </authorList>
    </citation>
    <scope>NUCLEOTIDE SEQUENCE [LARGE SCALE GENOMIC DNA]</scope>
    <source>
        <strain evidence="3 4">B05.10</strain>
    </source>
</reference>
<dbReference type="VEuPathDB" id="FungiDB:Bcin02g04700"/>
<dbReference type="Gene3D" id="2.30.29.30">
    <property type="entry name" value="Pleckstrin-homology domain (PH domain)/Phosphotyrosine-binding domain (PTB)"/>
    <property type="match status" value="1"/>
</dbReference>
<feature type="region of interest" description="Disordered" evidence="1">
    <location>
        <begin position="368"/>
        <end position="448"/>
    </location>
</feature>
<evidence type="ECO:0000313" key="4">
    <source>
        <dbReference type="Proteomes" id="UP000001798"/>
    </source>
</evidence>
<evidence type="ECO:0000256" key="1">
    <source>
        <dbReference type="SAM" id="MobiDB-lite"/>
    </source>
</evidence>
<feature type="compositionally biased region" description="Polar residues" evidence="1">
    <location>
        <begin position="829"/>
        <end position="847"/>
    </location>
</feature>
<feature type="region of interest" description="Disordered" evidence="1">
    <location>
        <begin position="791"/>
        <end position="898"/>
    </location>
</feature>
<feature type="compositionally biased region" description="Pro residues" evidence="1">
    <location>
        <begin position="875"/>
        <end position="889"/>
    </location>
</feature>
<protein>
    <recommendedName>
        <fullName evidence="2">PH domain-containing protein</fullName>
    </recommendedName>
</protein>
<feature type="compositionally biased region" description="Polar residues" evidence="1">
    <location>
        <begin position="672"/>
        <end position="684"/>
    </location>
</feature>
<dbReference type="AlphaFoldDB" id="A0A384J8Z4"/>
<keyword evidence="4" id="KW-1185">Reference proteome</keyword>
<accession>A0A384J8Z4</accession>
<feature type="domain" description="PH" evidence="2">
    <location>
        <begin position="230"/>
        <end position="352"/>
    </location>
</feature>
<feature type="region of interest" description="Disordered" evidence="1">
    <location>
        <begin position="1"/>
        <end position="171"/>
    </location>
</feature>
<dbReference type="EMBL" id="CP009806">
    <property type="protein sequence ID" value="ATZ47158.1"/>
    <property type="molecule type" value="Genomic_DNA"/>
</dbReference>
<sequence length="915" mass="100122">MSINVGNGAMGESIGNDESSSSSIAPSRRVRPPPINTSNSEEGRVPLSGRKVLRKESKGGLRGIFTRNKSEKSVVSPVSERHTPAPSITSPTPLSPKLMSPITSPVGDGFFRKFGTGNATESSSPTTPATPGRATRTPSRLNLRSKSIMDGKTSAKPASKPTQKTSVFDPPPLFQSYPQSVKHARLSALTLSADAIIRMSNHKRNTSLRDEIAQTTEIGPDGKNIIIKHKRQRSGSISKGEWTQKIFVLVTSGYLLQYPGEGNFDRLPEKMIQLGKESVAFASDVIPGKHWVLQVSQSMSADGVPTSDSRSLLSRLAFRSADYRRNATSLLLVLDSAEEMDAWIAVLRKEIETLGGKKQITEIGTVKTEENPPELKSQPSHRYLAQRRGSDQISIPCSPPQASGDRRPSWQQPEGQNIELALPWSTPRERRPSWQPEEQNIEEISLPEPLPRWSLHEAQSEAANRPMTGCASVTNSSSSYEQNLEGFRDSFNRLSYCSSDQRTYISSPATSPTRDSTSTMEDLSPLCLDAVRARPNAAEIVERRRSLQALQVVRDPVSQVSSHLQTPQKSLRQSSYGVSSRTMRSPSPATPNFSVPVSSSKRYSTRSPVAERRPSLPAMNLTMETQKRPKKGPPTALSVARPLSPVMDTTSPKRVPIPAASTETSQRRFQRNRSSTVDTNSRSLARSPIGKLSSKELRSARRVSSFTPSNNALEVRDLDLRRHSSMQAVRQTTPPPMESNGSCVFKFPEPLSPKATQDKPFENIWKNDKESLPTLRESLFPAQPLATLPEIPVKQSLQRRPRSMLASSGHQPPIAEEPSNTPRRKRHSSSFAPTTHSSTLNHKSSYSPGLVSPGGGSRRSISNRRSLPALMHGAPPAPPPDCALPPLPPGSAISTIGRTRGASFVNSRREIGVKV</sequence>
<feature type="compositionally biased region" description="Low complexity" evidence="1">
    <location>
        <begin position="858"/>
        <end position="874"/>
    </location>
</feature>
<dbReference type="PROSITE" id="PS50003">
    <property type="entry name" value="PH_DOMAIN"/>
    <property type="match status" value="1"/>
</dbReference>
<dbReference type="SUPFAM" id="SSF50729">
    <property type="entry name" value="PH domain-like"/>
    <property type="match status" value="1"/>
</dbReference>
<gene>
    <name evidence="3" type="ORF">BCIN_02g04700</name>
</gene>
<feature type="region of interest" description="Disordered" evidence="1">
    <location>
        <begin position="555"/>
        <end position="688"/>
    </location>
</feature>